<feature type="compositionally biased region" description="Low complexity" evidence="1">
    <location>
        <begin position="184"/>
        <end position="197"/>
    </location>
</feature>
<comment type="caution">
    <text evidence="2">The sequence shown here is derived from an EMBL/GenBank/DDBJ whole genome shotgun (WGS) entry which is preliminary data.</text>
</comment>
<protein>
    <submittedName>
        <fullName evidence="2">Uncharacterized protein</fullName>
    </submittedName>
</protein>
<proteinExistence type="predicted"/>
<dbReference type="AlphaFoldDB" id="A0A0F9U9X5"/>
<sequence>MIFRSALAVACLSVTAFSAYGQEPELDTQECALTRAMDEKRAEVRSRNSEMTKVGIEERNSTVIDNMPTIQEGACLDQIYKVMESIQNSMQSPMGSIISKAYSQQIANMINNMTCREAERYYKEVMGTKLAELDDRFGLIGSGGQVTGYDEGKTTSIDVGKAIEMGREAAGSVRNLPSAPPGRAPASSSGTSSAPSSEGVRNAINGL</sequence>
<name>A0A0F9U9X5_9ZZZZ</name>
<organism evidence="2">
    <name type="scientific">marine sediment metagenome</name>
    <dbReference type="NCBI Taxonomy" id="412755"/>
    <lineage>
        <taxon>unclassified sequences</taxon>
        <taxon>metagenomes</taxon>
        <taxon>ecological metagenomes</taxon>
    </lineage>
</organism>
<gene>
    <name evidence="2" type="ORF">LCGC14_0555670</name>
</gene>
<feature type="region of interest" description="Disordered" evidence="1">
    <location>
        <begin position="168"/>
        <end position="207"/>
    </location>
</feature>
<evidence type="ECO:0000313" key="2">
    <source>
        <dbReference type="EMBL" id="KKN58096.1"/>
    </source>
</evidence>
<reference evidence="2" key="1">
    <citation type="journal article" date="2015" name="Nature">
        <title>Complex archaea that bridge the gap between prokaryotes and eukaryotes.</title>
        <authorList>
            <person name="Spang A."/>
            <person name="Saw J.H."/>
            <person name="Jorgensen S.L."/>
            <person name="Zaremba-Niedzwiedzka K."/>
            <person name="Martijn J."/>
            <person name="Lind A.E."/>
            <person name="van Eijk R."/>
            <person name="Schleper C."/>
            <person name="Guy L."/>
            <person name="Ettema T.J."/>
        </authorList>
    </citation>
    <scope>NUCLEOTIDE SEQUENCE</scope>
</reference>
<accession>A0A0F9U9X5</accession>
<dbReference type="EMBL" id="LAZR01000777">
    <property type="protein sequence ID" value="KKN58096.1"/>
    <property type="molecule type" value="Genomic_DNA"/>
</dbReference>
<evidence type="ECO:0000256" key="1">
    <source>
        <dbReference type="SAM" id="MobiDB-lite"/>
    </source>
</evidence>